<organism evidence="2 3">
    <name type="scientific">Mucilaginibacter angelicae</name>
    <dbReference type="NCBI Taxonomy" id="869718"/>
    <lineage>
        <taxon>Bacteria</taxon>
        <taxon>Pseudomonadati</taxon>
        <taxon>Bacteroidota</taxon>
        <taxon>Sphingobacteriia</taxon>
        <taxon>Sphingobacteriales</taxon>
        <taxon>Sphingobacteriaceae</taxon>
        <taxon>Mucilaginibacter</taxon>
    </lineage>
</organism>
<protein>
    <submittedName>
        <fullName evidence="2">Arylesterase</fullName>
    </submittedName>
</protein>
<evidence type="ECO:0000259" key="1">
    <source>
        <dbReference type="Pfam" id="PF13472"/>
    </source>
</evidence>
<keyword evidence="3" id="KW-1185">Reference proteome</keyword>
<gene>
    <name evidence="2" type="ORF">ACFFGT_25920</name>
</gene>
<dbReference type="InterPro" id="IPR013830">
    <property type="entry name" value="SGNH_hydro"/>
</dbReference>
<dbReference type="EMBL" id="JBHLTS010000075">
    <property type="protein sequence ID" value="MFC0517677.1"/>
    <property type="molecule type" value="Genomic_DNA"/>
</dbReference>
<feature type="domain" description="SGNH hydrolase-type esterase" evidence="1">
    <location>
        <begin position="6"/>
        <end position="171"/>
    </location>
</feature>
<dbReference type="PANTHER" id="PTHR30383">
    <property type="entry name" value="THIOESTERASE 1/PROTEASE 1/LYSOPHOSPHOLIPASE L1"/>
    <property type="match status" value="1"/>
</dbReference>
<dbReference type="Proteomes" id="UP001589828">
    <property type="component" value="Unassembled WGS sequence"/>
</dbReference>
<dbReference type="Gene3D" id="3.40.50.1110">
    <property type="entry name" value="SGNH hydrolase"/>
    <property type="match status" value="1"/>
</dbReference>
<dbReference type="CDD" id="cd01822">
    <property type="entry name" value="Lysophospholipase_L1_like"/>
    <property type="match status" value="1"/>
</dbReference>
<dbReference type="PANTHER" id="PTHR30383:SF5">
    <property type="entry name" value="SGNH HYDROLASE-TYPE ESTERASE DOMAIN-CONTAINING PROTEIN"/>
    <property type="match status" value="1"/>
</dbReference>
<reference evidence="2 3" key="1">
    <citation type="submission" date="2024-09" db="EMBL/GenBank/DDBJ databases">
        <authorList>
            <person name="Sun Q."/>
            <person name="Mori K."/>
        </authorList>
    </citation>
    <scope>NUCLEOTIDE SEQUENCE [LARGE SCALE GENOMIC DNA]</scope>
    <source>
        <strain evidence="2 3">NCAIM B.02415</strain>
    </source>
</reference>
<accession>A0ABV6LDX4</accession>
<dbReference type="SUPFAM" id="SSF52266">
    <property type="entry name" value="SGNH hydrolase"/>
    <property type="match status" value="1"/>
</dbReference>
<proteinExistence type="predicted"/>
<sequence length="188" mass="20612">MHNILFFGDSLTAGYGLKDAKTESLPALIQQRIDTAGLAYHVINGGLSGDTTSGGLYRLDYWINRPIAVFVLELGINDIIRGIPPQTTANNLQTIIDRVKQKHPGVKIALMGMEIPAFIPGTFAEQFKAIFRKLAEVNNIAFVPFYLQGVAGIAQLNLPDRLHPNAGGYQVIADHVWPVIKNLIIQPL</sequence>
<name>A0ABV6LDX4_9SPHI</name>
<dbReference type="InterPro" id="IPR008265">
    <property type="entry name" value="Lipase_GDSL_AS"/>
</dbReference>
<dbReference type="InterPro" id="IPR051532">
    <property type="entry name" value="Ester_Hydrolysis_Enzymes"/>
</dbReference>
<evidence type="ECO:0000313" key="3">
    <source>
        <dbReference type="Proteomes" id="UP001589828"/>
    </source>
</evidence>
<dbReference type="Pfam" id="PF13472">
    <property type="entry name" value="Lipase_GDSL_2"/>
    <property type="match status" value="1"/>
</dbReference>
<dbReference type="PROSITE" id="PS01098">
    <property type="entry name" value="LIPASE_GDSL_SER"/>
    <property type="match status" value="1"/>
</dbReference>
<dbReference type="InterPro" id="IPR036514">
    <property type="entry name" value="SGNH_hydro_sf"/>
</dbReference>
<dbReference type="RefSeq" id="WP_377025417.1">
    <property type="nucleotide sequence ID" value="NZ_JBHLTS010000075.1"/>
</dbReference>
<comment type="caution">
    <text evidence="2">The sequence shown here is derived from an EMBL/GenBank/DDBJ whole genome shotgun (WGS) entry which is preliminary data.</text>
</comment>
<evidence type="ECO:0000313" key="2">
    <source>
        <dbReference type="EMBL" id="MFC0517677.1"/>
    </source>
</evidence>